<accession>A0A068QNQ7</accession>
<dbReference type="Proteomes" id="UP000324170">
    <property type="component" value="Unassembled WGS sequence"/>
</dbReference>
<keyword evidence="9" id="KW-1185">Reference proteome</keyword>
<keyword evidence="1" id="KW-0479">Metal-binding</keyword>
<dbReference type="GO" id="GO:0016787">
    <property type="term" value="F:hydrolase activity"/>
    <property type="evidence" value="ECO:0007669"/>
    <property type="project" value="UniProtKB-KW"/>
</dbReference>
<evidence type="ECO:0000256" key="3">
    <source>
        <dbReference type="ARBA" id="ARBA00023004"/>
    </source>
</evidence>
<dbReference type="InterPro" id="IPR004843">
    <property type="entry name" value="Calcineurin-like_PHP"/>
</dbReference>
<dbReference type="RefSeq" id="WP_045968347.1">
    <property type="nucleotide sequence ID" value="NZ_CAWMED010000001.1"/>
</dbReference>
<evidence type="ECO:0000259" key="5">
    <source>
        <dbReference type="Pfam" id="PF00149"/>
    </source>
</evidence>
<evidence type="ECO:0000313" key="6">
    <source>
        <dbReference type="EMBL" id="CDG16206.1"/>
    </source>
</evidence>
<dbReference type="InterPro" id="IPR029052">
    <property type="entry name" value="Metallo-depent_PP-like"/>
</dbReference>
<reference evidence="7 9" key="2">
    <citation type="submission" date="2019-07" db="EMBL/GenBank/DDBJ databases">
        <title>Genomic Encyclopedia of Type Strains, Phase I: the one thousand microbial genomes (KMG-I) project.</title>
        <authorList>
            <person name="Kyrpides N."/>
        </authorList>
    </citation>
    <scope>NUCLEOTIDE SEQUENCE [LARGE SCALE GENOMIC DNA]</scope>
    <source>
        <strain evidence="7 9">DSM 17909</strain>
    </source>
</reference>
<keyword evidence="3" id="KW-0408">Iron</keyword>
<dbReference type="InterPro" id="IPR050884">
    <property type="entry name" value="CNP_phosphodiesterase-III"/>
</dbReference>
<dbReference type="GO" id="GO:0046872">
    <property type="term" value="F:metal ion binding"/>
    <property type="evidence" value="ECO:0007669"/>
    <property type="project" value="UniProtKB-KW"/>
</dbReference>
<organism evidence="6 8">
    <name type="scientific">Xenorhabdus doucetiae</name>
    <dbReference type="NCBI Taxonomy" id="351671"/>
    <lineage>
        <taxon>Bacteria</taxon>
        <taxon>Pseudomonadati</taxon>
        <taxon>Pseudomonadota</taxon>
        <taxon>Gammaproteobacteria</taxon>
        <taxon>Enterobacterales</taxon>
        <taxon>Morganellaceae</taxon>
        <taxon>Xenorhabdus</taxon>
    </lineage>
</organism>
<dbReference type="PANTHER" id="PTHR42988">
    <property type="entry name" value="PHOSPHOHYDROLASE"/>
    <property type="match status" value="1"/>
</dbReference>
<sequence length="247" mass="28129">MKVIHLSDIHLTRNRDQKLFDVNPYENFDFVCEEILRIKNLNEIALIIVSGDIANDGDIEAYKYFLQKMESLRTAYIAILGNHDLKENFNIAITEEKNQFMIHSRQYKNNTWRIISVDTVVEGEDFGFISKDNLAELEEEMVKNSDVNIAIFMHHHAIPVGTPIVDSCMLNNGKALLDLCKKYKVKFIGSGHAHTSRICHHNTMTTSVAPAVVFQWLPGIETVKVSKGFGFNIIDFSSELSITSCIY</sequence>
<name>A0A068QNQ7_9GAMM</name>
<dbReference type="Pfam" id="PF00149">
    <property type="entry name" value="Metallophos"/>
    <property type="match status" value="1"/>
</dbReference>
<proteinExistence type="inferred from homology"/>
<dbReference type="KEGG" id="xdo:XDD1_0503"/>
<dbReference type="Proteomes" id="UP000032721">
    <property type="component" value="Chromosome"/>
</dbReference>
<dbReference type="STRING" id="351671.XDD1_0503"/>
<evidence type="ECO:0000256" key="4">
    <source>
        <dbReference type="ARBA" id="ARBA00025742"/>
    </source>
</evidence>
<dbReference type="HOGENOM" id="CLU_070320_0_0_6"/>
<dbReference type="PANTHER" id="PTHR42988:SF2">
    <property type="entry name" value="CYCLIC NUCLEOTIDE PHOSPHODIESTERASE CBUA0032-RELATED"/>
    <property type="match status" value="1"/>
</dbReference>
<dbReference type="EMBL" id="FO704550">
    <property type="protein sequence ID" value="CDG16206.1"/>
    <property type="molecule type" value="Genomic_DNA"/>
</dbReference>
<evidence type="ECO:0000313" key="8">
    <source>
        <dbReference type="Proteomes" id="UP000032721"/>
    </source>
</evidence>
<dbReference type="AlphaFoldDB" id="A0A068QNQ7"/>
<dbReference type="OrthoDB" id="9784378at2"/>
<feature type="domain" description="Calcineurin-like phosphoesterase" evidence="5">
    <location>
        <begin position="1"/>
        <end position="195"/>
    </location>
</feature>
<protein>
    <submittedName>
        <fullName evidence="7">Icc protein</fullName>
    </submittedName>
</protein>
<comment type="similarity">
    <text evidence="4">Belongs to the cyclic nucleotide phosphodiesterase class-III family.</text>
</comment>
<gene>
    <name evidence="7" type="ORF">LY16_00459</name>
    <name evidence="6" type="ORF">XDD1_0503</name>
</gene>
<dbReference type="Gene3D" id="3.60.21.10">
    <property type="match status" value="1"/>
</dbReference>
<evidence type="ECO:0000313" key="9">
    <source>
        <dbReference type="Proteomes" id="UP000324170"/>
    </source>
</evidence>
<evidence type="ECO:0000256" key="1">
    <source>
        <dbReference type="ARBA" id="ARBA00022723"/>
    </source>
</evidence>
<evidence type="ECO:0000313" key="7">
    <source>
        <dbReference type="EMBL" id="TYP15847.1"/>
    </source>
</evidence>
<reference evidence="6 8" key="1">
    <citation type="submission" date="2013-07" db="EMBL/GenBank/DDBJ databases">
        <authorList>
            <person name="Genoscope - CEA"/>
        </authorList>
    </citation>
    <scope>NUCLEOTIDE SEQUENCE [LARGE SCALE GENOMIC DNA]</scope>
    <source>
        <strain evidence="6">FRM16</strain>
        <strain evidence="8">FRM16 / DSM 17909</strain>
    </source>
</reference>
<dbReference type="SUPFAM" id="SSF56300">
    <property type="entry name" value="Metallo-dependent phosphatases"/>
    <property type="match status" value="1"/>
</dbReference>
<keyword evidence="2" id="KW-0378">Hydrolase</keyword>
<dbReference type="EMBL" id="VNHN01000005">
    <property type="protein sequence ID" value="TYP15847.1"/>
    <property type="molecule type" value="Genomic_DNA"/>
</dbReference>
<evidence type="ECO:0000256" key="2">
    <source>
        <dbReference type="ARBA" id="ARBA00022801"/>
    </source>
</evidence>